<comment type="caution">
    <text evidence="3">The sequence shown here is derived from an EMBL/GenBank/DDBJ whole genome shotgun (WGS) entry which is preliminary data.</text>
</comment>
<evidence type="ECO:0000313" key="3">
    <source>
        <dbReference type="EMBL" id="TXB64504.1"/>
    </source>
</evidence>
<accession>A0A5C6RRC6</accession>
<protein>
    <submittedName>
        <fullName evidence="3">PorT family protein</fullName>
    </submittedName>
</protein>
<feature type="signal peptide" evidence="1">
    <location>
        <begin position="1"/>
        <end position="28"/>
    </location>
</feature>
<dbReference type="AlphaFoldDB" id="A0A5C6RRC6"/>
<evidence type="ECO:0000259" key="2">
    <source>
        <dbReference type="Pfam" id="PF13568"/>
    </source>
</evidence>
<dbReference type="OrthoDB" id="1492760at2"/>
<dbReference type="EMBL" id="VOOR01000011">
    <property type="protein sequence ID" value="TXB64504.1"/>
    <property type="molecule type" value="Genomic_DNA"/>
</dbReference>
<evidence type="ECO:0000313" key="4">
    <source>
        <dbReference type="Proteomes" id="UP000321580"/>
    </source>
</evidence>
<keyword evidence="1" id="KW-0732">Signal</keyword>
<organism evidence="3 4">
    <name type="scientific">Phaeodactylibacter luteus</name>
    <dbReference type="NCBI Taxonomy" id="1564516"/>
    <lineage>
        <taxon>Bacteria</taxon>
        <taxon>Pseudomonadati</taxon>
        <taxon>Bacteroidota</taxon>
        <taxon>Saprospiria</taxon>
        <taxon>Saprospirales</taxon>
        <taxon>Haliscomenobacteraceae</taxon>
        <taxon>Phaeodactylibacter</taxon>
    </lineage>
</organism>
<dbReference type="Pfam" id="PF13568">
    <property type="entry name" value="OMP_b-brl_2"/>
    <property type="match status" value="1"/>
</dbReference>
<proteinExistence type="predicted"/>
<feature type="domain" description="Outer membrane protein beta-barrel" evidence="2">
    <location>
        <begin position="32"/>
        <end position="185"/>
    </location>
</feature>
<dbReference type="InterPro" id="IPR025665">
    <property type="entry name" value="Beta-barrel_OMP_2"/>
</dbReference>
<keyword evidence="4" id="KW-1185">Reference proteome</keyword>
<feature type="chain" id="PRO_5022928869" evidence="1">
    <location>
        <begin position="29"/>
        <end position="203"/>
    </location>
</feature>
<evidence type="ECO:0000256" key="1">
    <source>
        <dbReference type="SAM" id="SignalP"/>
    </source>
</evidence>
<name>A0A5C6RRC6_9BACT</name>
<sequence>MKKQSAKFYTAATAAAFLLAIFSTSLSAQVVVNPKVGANFSGVESQLGDITAEARVGWNAGVDFRIGEKALFFQPGLHFYNYTARLVDQVARPDDISFQEETTIQSLKAPVNIGLRLTGDNGLLGIHVKGGVMPSYIIGVNEKPGYGFDKSDLNTFTWGANVGVGVDVLFLTLDANYEIGLDDFFAQAAGANNMLTISMGLKF</sequence>
<dbReference type="Proteomes" id="UP000321580">
    <property type="component" value="Unassembled WGS sequence"/>
</dbReference>
<reference evidence="3 4" key="1">
    <citation type="submission" date="2019-08" db="EMBL/GenBank/DDBJ databases">
        <title>Genome of Phaeodactylibacter luteus.</title>
        <authorList>
            <person name="Bowman J.P."/>
        </authorList>
    </citation>
    <scope>NUCLEOTIDE SEQUENCE [LARGE SCALE GENOMIC DNA]</scope>
    <source>
        <strain evidence="3 4">KCTC 42180</strain>
    </source>
</reference>
<gene>
    <name evidence="3" type="ORF">FRY97_06930</name>
</gene>